<keyword evidence="4 10" id="KW-0489">Methyltransferase</keyword>
<dbReference type="Proteomes" id="UP000242999">
    <property type="component" value="Unassembled WGS sequence"/>
</dbReference>
<keyword evidence="7" id="KW-0234">DNA repair</keyword>
<evidence type="ECO:0000256" key="5">
    <source>
        <dbReference type="ARBA" id="ARBA00022679"/>
    </source>
</evidence>
<organism evidence="10 11">
    <name type="scientific">Allopseudospirillum japonicum</name>
    <dbReference type="NCBI Taxonomy" id="64971"/>
    <lineage>
        <taxon>Bacteria</taxon>
        <taxon>Pseudomonadati</taxon>
        <taxon>Pseudomonadota</taxon>
        <taxon>Gammaproteobacteria</taxon>
        <taxon>Oceanospirillales</taxon>
        <taxon>Oceanospirillaceae</taxon>
        <taxon>Allopseudospirillum</taxon>
    </lineage>
</organism>
<dbReference type="CDD" id="cd06445">
    <property type="entry name" value="ATase"/>
    <property type="match status" value="1"/>
</dbReference>
<dbReference type="SUPFAM" id="SSF53155">
    <property type="entry name" value="Methylated DNA-protein cysteine methyltransferase domain"/>
    <property type="match status" value="1"/>
</dbReference>
<dbReference type="GO" id="GO:0006281">
    <property type="term" value="P:DNA repair"/>
    <property type="evidence" value="ECO:0007669"/>
    <property type="project" value="UniProtKB-KW"/>
</dbReference>
<evidence type="ECO:0000256" key="6">
    <source>
        <dbReference type="ARBA" id="ARBA00022763"/>
    </source>
</evidence>
<dbReference type="RefSeq" id="WP_218139050.1">
    <property type="nucleotide sequence ID" value="NZ_FNYH01000017.1"/>
</dbReference>
<comment type="catalytic activity">
    <reaction evidence="8">
        <text>a 6-O-methyl-2'-deoxyguanosine in DNA + L-cysteinyl-[protein] = S-methyl-L-cysteinyl-[protein] + a 2'-deoxyguanosine in DNA</text>
        <dbReference type="Rhea" id="RHEA:24000"/>
        <dbReference type="Rhea" id="RHEA-COMP:10131"/>
        <dbReference type="Rhea" id="RHEA-COMP:10132"/>
        <dbReference type="Rhea" id="RHEA-COMP:11367"/>
        <dbReference type="Rhea" id="RHEA-COMP:11368"/>
        <dbReference type="ChEBI" id="CHEBI:29950"/>
        <dbReference type="ChEBI" id="CHEBI:82612"/>
        <dbReference type="ChEBI" id="CHEBI:85445"/>
        <dbReference type="ChEBI" id="CHEBI:85448"/>
        <dbReference type="EC" id="2.1.1.63"/>
    </reaction>
</comment>
<evidence type="ECO:0000256" key="2">
    <source>
        <dbReference type="ARBA" id="ARBA00008711"/>
    </source>
</evidence>
<evidence type="ECO:0000313" key="11">
    <source>
        <dbReference type="Proteomes" id="UP000242999"/>
    </source>
</evidence>
<dbReference type="InterPro" id="IPR036217">
    <property type="entry name" value="MethylDNA_cys_MeTrfase_DNAb"/>
</dbReference>
<comment type="catalytic activity">
    <reaction evidence="1">
        <text>a 4-O-methyl-thymidine in DNA + L-cysteinyl-[protein] = a thymidine in DNA + S-methyl-L-cysteinyl-[protein]</text>
        <dbReference type="Rhea" id="RHEA:53428"/>
        <dbReference type="Rhea" id="RHEA-COMP:10131"/>
        <dbReference type="Rhea" id="RHEA-COMP:10132"/>
        <dbReference type="Rhea" id="RHEA-COMP:13555"/>
        <dbReference type="Rhea" id="RHEA-COMP:13556"/>
        <dbReference type="ChEBI" id="CHEBI:29950"/>
        <dbReference type="ChEBI" id="CHEBI:82612"/>
        <dbReference type="ChEBI" id="CHEBI:137386"/>
        <dbReference type="ChEBI" id="CHEBI:137387"/>
        <dbReference type="EC" id="2.1.1.63"/>
    </reaction>
</comment>
<dbReference type="InterPro" id="IPR001497">
    <property type="entry name" value="MethylDNA_cys_MeTrfase_AS"/>
</dbReference>
<dbReference type="GO" id="GO:0003908">
    <property type="term" value="F:methylated-DNA-[protein]-cysteine S-methyltransferase activity"/>
    <property type="evidence" value="ECO:0007669"/>
    <property type="project" value="UniProtKB-EC"/>
</dbReference>
<dbReference type="SUPFAM" id="SSF46767">
    <property type="entry name" value="Methylated DNA-protein cysteine methyltransferase, C-terminal domain"/>
    <property type="match status" value="1"/>
</dbReference>
<dbReference type="STRING" id="64971.SAMN05421831_11718"/>
<dbReference type="GO" id="GO:0032259">
    <property type="term" value="P:methylation"/>
    <property type="evidence" value="ECO:0007669"/>
    <property type="project" value="UniProtKB-KW"/>
</dbReference>
<dbReference type="PANTHER" id="PTHR10815:SF5">
    <property type="entry name" value="METHYLATED-DNA--PROTEIN-CYSTEINE METHYLTRANSFERASE"/>
    <property type="match status" value="1"/>
</dbReference>
<keyword evidence="6" id="KW-0227">DNA damage</keyword>
<keyword evidence="11" id="KW-1185">Reference proteome</keyword>
<comment type="similarity">
    <text evidence="2">Belongs to the MGMT family.</text>
</comment>
<dbReference type="InterPro" id="IPR014048">
    <property type="entry name" value="MethylDNA_cys_MeTrfase_DNA-bd"/>
</dbReference>
<dbReference type="PROSITE" id="PS00374">
    <property type="entry name" value="MGMT"/>
    <property type="match status" value="1"/>
</dbReference>
<gene>
    <name evidence="10" type="ORF">SAMN05421831_11718</name>
</gene>
<evidence type="ECO:0000256" key="3">
    <source>
        <dbReference type="ARBA" id="ARBA00011918"/>
    </source>
</evidence>
<evidence type="ECO:0000256" key="8">
    <source>
        <dbReference type="ARBA" id="ARBA00049348"/>
    </source>
</evidence>
<dbReference type="EMBL" id="FNYH01000017">
    <property type="protein sequence ID" value="SEI90999.1"/>
    <property type="molecule type" value="Genomic_DNA"/>
</dbReference>
<evidence type="ECO:0000313" key="10">
    <source>
        <dbReference type="EMBL" id="SEI90999.1"/>
    </source>
</evidence>
<evidence type="ECO:0000256" key="7">
    <source>
        <dbReference type="ARBA" id="ARBA00023204"/>
    </source>
</evidence>
<dbReference type="FunFam" id="1.10.10.10:FF:000214">
    <property type="entry name" value="Methylated-DNA--protein-cysteine methyltransferase"/>
    <property type="match status" value="1"/>
</dbReference>
<dbReference type="NCBIfam" id="TIGR00589">
    <property type="entry name" value="ogt"/>
    <property type="match status" value="1"/>
</dbReference>
<dbReference type="PANTHER" id="PTHR10815">
    <property type="entry name" value="METHYLATED-DNA--PROTEIN-CYSTEINE METHYLTRANSFERASE"/>
    <property type="match status" value="1"/>
</dbReference>
<evidence type="ECO:0000256" key="4">
    <source>
        <dbReference type="ARBA" id="ARBA00022603"/>
    </source>
</evidence>
<name>A0A1H6UF98_9GAMM</name>
<feature type="domain" description="Methylated-DNA-[protein]-cysteine S-methyltransferase DNA binding" evidence="9">
    <location>
        <begin position="93"/>
        <end position="172"/>
    </location>
</feature>
<dbReference type="EC" id="2.1.1.63" evidence="3"/>
<dbReference type="InterPro" id="IPR036388">
    <property type="entry name" value="WH-like_DNA-bd_sf"/>
</dbReference>
<protein>
    <recommendedName>
        <fullName evidence="3">methylated-DNA--[protein]-cysteine S-methyltransferase</fullName>
        <ecNumber evidence="3">2.1.1.63</ecNumber>
    </recommendedName>
</protein>
<evidence type="ECO:0000256" key="1">
    <source>
        <dbReference type="ARBA" id="ARBA00001286"/>
    </source>
</evidence>
<sequence>MIQLKRLFSEVEAVETSDCIVDLPQGARLLVQLKCTPTAIVQVQLKRLTPAQIEPPRPQKTSKLAQAAYQQLVAYAQGKLQVFDLPLAAVGTEFQHQVWQALLQIPYAHKVSYQSLAQAVGCPQGARAIGQANGRNPWPLLVPCHRVIRADGSLGGYSGGLEIKKYLLAHESQMAHPG</sequence>
<dbReference type="Pfam" id="PF01035">
    <property type="entry name" value="DNA_binding_1"/>
    <property type="match status" value="1"/>
</dbReference>
<proteinExistence type="inferred from homology"/>
<dbReference type="AlphaFoldDB" id="A0A1H6UF98"/>
<keyword evidence="5 10" id="KW-0808">Transferase</keyword>
<dbReference type="InterPro" id="IPR036631">
    <property type="entry name" value="MGMT_N_sf"/>
</dbReference>
<accession>A0A1H6UF98</accession>
<dbReference type="Gene3D" id="1.10.10.10">
    <property type="entry name" value="Winged helix-like DNA-binding domain superfamily/Winged helix DNA-binding domain"/>
    <property type="match status" value="1"/>
</dbReference>
<evidence type="ECO:0000259" key="9">
    <source>
        <dbReference type="Pfam" id="PF01035"/>
    </source>
</evidence>
<reference evidence="11" key="1">
    <citation type="submission" date="2016-10" db="EMBL/GenBank/DDBJ databases">
        <authorList>
            <person name="Varghese N."/>
            <person name="Submissions S."/>
        </authorList>
    </citation>
    <scope>NUCLEOTIDE SEQUENCE [LARGE SCALE GENOMIC DNA]</scope>
    <source>
        <strain evidence="11">DSM 7165</strain>
    </source>
</reference>